<sequence length="746" mass="81552">MPARKPIARRLTAPDGIIITSPLPHGPILIIINSDLRMSRGVCVGRKGRREKLEGTQTRFLSTSFVISRLDGASGGSQPPRGVVCSVTVSRCARRETRDTRHAGREELPKLLKEDSRQRCPAGSRLGPSDTWRTTRKSWSAAPCRTVSTSLPTPTSHMHTRRRRVRGARAGGDAALVGGQGDSVVGGAEGRLPPLPPQCGAASLCKTVRARPSTKAGFILHKLARDAKKPGQLYLLSWPAKQSFSVKTALRTECEKQLVEYQLLMDTNNIGNSFVSRRAGNGRLFLRDAITSISSAERGSLVTVVTCMSAGGVHVPPMLVFPRKIMNPRLMRTSSGENWCLAGYIPICLPNVKRCGCGCDQTPALLPICDIPELFGKAYFKVQTGEIAVNGFRVTGIYPLNHNIFPGNDADTSSFAITRATSDLYIAHSSRAKCRSTDPSNCSAGLPANRLTGPSNSSADSPMASVFLMCQCQDMKMQSAISAVEDSLMMCVDKSGLSVCFVKCDHIVVIATELHFVSATMSIVPVAKLAVPTTEQITGSTERLQRCLDCSLQQKEFLRPDMHEIGNIAGAVSGNTRTQRTCTWANDISIRNREYTIARHHREDLSWLQRVRLSGARVPGISASCFCFGSGVCRMRAKRHLGSKYLTNARNLVIKGVRCPSSNDASAASGVQCERWRHKCSSRSTIIIRFPAYQETQPLDLCFTAFGVGPLVFVHGSMNTEAYCNILDNEMLPELWRFYGMDPCYF</sequence>
<protein>
    <submittedName>
        <fullName evidence="2">Uncharacterized protein</fullName>
    </submittedName>
</protein>
<dbReference type="Proteomes" id="UP001159363">
    <property type="component" value="Chromosome 14"/>
</dbReference>
<reference evidence="2 3" key="1">
    <citation type="submission" date="2023-02" db="EMBL/GenBank/DDBJ databases">
        <title>LHISI_Scaffold_Assembly.</title>
        <authorList>
            <person name="Stuart O.P."/>
            <person name="Cleave R."/>
            <person name="Magrath M.J.L."/>
            <person name="Mikheyev A.S."/>
        </authorList>
    </citation>
    <scope>NUCLEOTIDE SEQUENCE [LARGE SCALE GENOMIC DNA]</scope>
    <source>
        <strain evidence="2">Daus_M_001</strain>
        <tissue evidence="2">Leg muscle</tissue>
    </source>
</reference>
<evidence type="ECO:0000256" key="1">
    <source>
        <dbReference type="SAM" id="MobiDB-lite"/>
    </source>
</evidence>
<feature type="compositionally biased region" description="Basic and acidic residues" evidence="1">
    <location>
        <begin position="97"/>
        <end position="118"/>
    </location>
</feature>
<evidence type="ECO:0000313" key="3">
    <source>
        <dbReference type="Proteomes" id="UP001159363"/>
    </source>
</evidence>
<keyword evidence="3" id="KW-1185">Reference proteome</keyword>
<evidence type="ECO:0000313" key="2">
    <source>
        <dbReference type="EMBL" id="KAJ8867723.1"/>
    </source>
</evidence>
<feature type="region of interest" description="Disordered" evidence="1">
    <location>
        <begin position="97"/>
        <end position="157"/>
    </location>
</feature>
<proteinExistence type="predicted"/>
<name>A0ABQ9G690_9NEOP</name>
<comment type="caution">
    <text evidence="2">The sequence shown here is derived from an EMBL/GenBank/DDBJ whole genome shotgun (WGS) entry which is preliminary data.</text>
</comment>
<organism evidence="2 3">
    <name type="scientific">Dryococelus australis</name>
    <dbReference type="NCBI Taxonomy" id="614101"/>
    <lineage>
        <taxon>Eukaryota</taxon>
        <taxon>Metazoa</taxon>
        <taxon>Ecdysozoa</taxon>
        <taxon>Arthropoda</taxon>
        <taxon>Hexapoda</taxon>
        <taxon>Insecta</taxon>
        <taxon>Pterygota</taxon>
        <taxon>Neoptera</taxon>
        <taxon>Polyneoptera</taxon>
        <taxon>Phasmatodea</taxon>
        <taxon>Verophasmatodea</taxon>
        <taxon>Anareolatae</taxon>
        <taxon>Phasmatidae</taxon>
        <taxon>Eurycanthinae</taxon>
        <taxon>Dryococelus</taxon>
    </lineage>
</organism>
<gene>
    <name evidence="2" type="ORF">PR048_031526</name>
</gene>
<accession>A0ABQ9G690</accession>
<dbReference type="EMBL" id="JARBHB010000015">
    <property type="protein sequence ID" value="KAJ8867723.1"/>
    <property type="molecule type" value="Genomic_DNA"/>
</dbReference>
<feature type="compositionally biased region" description="Polar residues" evidence="1">
    <location>
        <begin position="146"/>
        <end position="157"/>
    </location>
</feature>